<feature type="domain" description="YhcG N-terminal" evidence="1">
    <location>
        <begin position="12"/>
        <end position="48"/>
    </location>
</feature>
<organism evidence="2">
    <name type="scientific">Burkholderia stagnalis</name>
    <dbReference type="NCBI Taxonomy" id="1503054"/>
    <lineage>
        <taxon>Bacteria</taxon>
        <taxon>Pseudomonadati</taxon>
        <taxon>Pseudomonadota</taxon>
        <taxon>Betaproteobacteria</taxon>
        <taxon>Burkholderiales</taxon>
        <taxon>Burkholderiaceae</taxon>
        <taxon>Burkholderia</taxon>
        <taxon>Burkholderia cepacia complex</taxon>
    </lineage>
</organism>
<dbReference type="Proteomes" id="UP000068603">
    <property type="component" value="Unassembled WGS sequence"/>
</dbReference>
<proteinExistence type="predicted"/>
<reference evidence="2 3" key="1">
    <citation type="submission" date="2015-11" db="EMBL/GenBank/DDBJ databases">
        <title>Expanding the genomic diversity of Burkholderia species for the development of highly accurate diagnostics.</title>
        <authorList>
            <person name="Sahl J."/>
            <person name="Keim P."/>
            <person name="Wagner D."/>
        </authorList>
    </citation>
    <scope>NUCLEOTIDE SEQUENCE [LARGE SCALE GENOMIC DNA]</scope>
    <source>
        <strain evidence="2 3">MSMB1960WGS</strain>
    </source>
</reference>
<protein>
    <recommendedName>
        <fullName evidence="1">YhcG N-terminal domain-containing protein</fullName>
    </recommendedName>
</protein>
<sequence>MTELIPASLLTDIRRMIDSARARAAAAVNAELTLLYWQVGCRIRDDVLAVSARATDNRSSPRLPGS</sequence>
<evidence type="ECO:0000313" key="2">
    <source>
        <dbReference type="EMBL" id="KWA67916.1"/>
    </source>
</evidence>
<gene>
    <name evidence="2" type="ORF">WT44_02110</name>
</gene>
<dbReference type="InterPro" id="IPR041527">
    <property type="entry name" value="YhcG_N"/>
</dbReference>
<evidence type="ECO:0000259" key="1">
    <source>
        <dbReference type="Pfam" id="PF17761"/>
    </source>
</evidence>
<comment type="caution">
    <text evidence="2">The sequence shown here is derived from an EMBL/GenBank/DDBJ whole genome shotgun (WGS) entry which is preliminary data.</text>
</comment>
<name>A0A106PGU9_9BURK</name>
<dbReference type="Pfam" id="PF17761">
    <property type="entry name" value="DUF1016_N"/>
    <property type="match status" value="1"/>
</dbReference>
<dbReference type="AlphaFoldDB" id="A0A106PGU9"/>
<accession>A0A106PGU9</accession>
<dbReference type="EMBL" id="LPHB01000007">
    <property type="protein sequence ID" value="KWA67916.1"/>
    <property type="molecule type" value="Genomic_DNA"/>
</dbReference>
<evidence type="ECO:0000313" key="3">
    <source>
        <dbReference type="Proteomes" id="UP000068603"/>
    </source>
</evidence>